<accession>A0AAE0PQS9</accession>
<dbReference type="EMBL" id="JAUCMX010000169">
    <property type="protein sequence ID" value="KAK3506092.1"/>
    <property type="molecule type" value="Genomic_DNA"/>
</dbReference>
<protein>
    <submittedName>
        <fullName evidence="1">Uncharacterized protein</fullName>
    </submittedName>
</protein>
<reference evidence="1" key="1">
    <citation type="submission" date="2023-06" db="EMBL/GenBank/DDBJ databases">
        <title>Male Hemibagrus guttatus genome.</title>
        <authorList>
            <person name="Bian C."/>
        </authorList>
    </citation>
    <scope>NUCLEOTIDE SEQUENCE</scope>
    <source>
        <strain evidence="1">Male_cb2023</strain>
        <tissue evidence="1">Muscle</tissue>
    </source>
</reference>
<gene>
    <name evidence="1" type="ORF">QTP70_018118</name>
</gene>
<proteinExistence type="predicted"/>
<evidence type="ECO:0000313" key="1">
    <source>
        <dbReference type="EMBL" id="KAK3506092.1"/>
    </source>
</evidence>
<sequence length="150" mass="17453">YTFHLDVCFAGIPDYKRAQLKKNVLLFLLLGTDGRAELSFSVRAKKRDHDKLDDNRKTTKTFSLRRNDLVPKKPPVIDFICAFPGVNWYGKMLKGVHNISDQLYHRVHRRCDRLHDHHHSLQSEAVDDCKSACFPEGKRLRLQSWGALRP</sequence>
<evidence type="ECO:0000313" key="2">
    <source>
        <dbReference type="Proteomes" id="UP001274896"/>
    </source>
</evidence>
<dbReference type="Proteomes" id="UP001274896">
    <property type="component" value="Unassembled WGS sequence"/>
</dbReference>
<feature type="non-terminal residue" evidence="1">
    <location>
        <position position="150"/>
    </location>
</feature>
<comment type="caution">
    <text evidence="1">The sequence shown here is derived from an EMBL/GenBank/DDBJ whole genome shotgun (WGS) entry which is preliminary data.</text>
</comment>
<organism evidence="1 2">
    <name type="scientific">Hemibagrus guttatus</name>
    <dbReference type="NCBI Taxonomy" id="175788"/>
    <lineage>
        <taxon>Eukaryota</taxon>
        <taxon>Metazoa</taxon>
        <taxon>Chordata</taxon>
        <taxon>Craniata</taxon>
        <taxon>Vertebrata</taxon>
        <taxon>Euteleostomi</taxon>
        <taxon>Actinopterygii</taxon>
        <taxon>Neopterygii</taxon>
        <taxon>Teleostei</taxon>
        <taxon>Ostariophysi</taxon>
        <taxon>Siluriformes</taxon>
        <taxon>Bagridae</taxon>
        <taxon>Hemibagrus</taxon>
    </lineage>
</organism>
<keyword evidence="2" id="KW-1185">Reference proteome</keyword>
<name>A0AAE0PQS9_9TELE</name>
<dbReference type="AlphaFoldDB" id="A0AAE0PQS9"/>